<evidence type="ECO:0000313" key="2">
    <source>
        <dbReference type="Proteomes" id="UP000009135"/>
    </source>
</evidence>
<dbReference type="HOGENOM" id="CLU_083871_0_0_14"/>
<evidence type="ECO:0000313" key="1">
    <source>
        <dbReference type="EMBL" id="AEW45620.1"/>
    </source>
</evidence>
<organism evidence="1 2">
    <name type="scientific">Mycoplasma haemocanis (strain Illinois)</name>
    <dbReference type="NCBI Taxonomy" id="1111676"/>
    <lineage>
        <taxon>Bacteria</taxon>
        <taxon>Bacillati</taxon>
        <taxon>Mycoplasmatota</taxon>
        <taxon>Mollicutes</taxon>
        <taxon>Mycoplasmataceae</taxon>
        <taxon>Mycoplasma</taxon>
    </lineage>
</organism>
<sequence length="280" mass="30883">MNSTLVKGIVGISAVGGVSAGGFFAYKSSQPQNIRDVLVRKGLTLANVNSIGPWKVISMGNKNNDAFFSFLGIVKTTDRREAGSKLQEKCRHVLNTPIKHENYSDLLSKAELWCIKPTPRNLEEQLLMDELETDLSDDDLKNVHKMLAQDKSFTDAIETTKGTESDGYKKVKKWCEVELQKPANSPRDAAKSRCTTPFKNLREALSSSGLGLISSTEAWNGRYTSIKSTDTSLSSDNITESGGKGGTSLSDWCSKEVDKKIHELTGNYTEHLDKVKKRCV</sequence>
<dbReference type="OrthoDB" id="9821692at2"/>
<dbReference type="STRING" id="1111676.MHC_03800"/>
<dbReference type="AlphaFoldDB" id="H6N7J8"/>
<dbReference type="EMBL" id="CP003199">
    <property type="protein sequence ID" value="AEW45620.1"/>
    <property type="molecule type" value="Genomic_DNA"/>
</dbReference>
<gene>
    <name evidence="1" type="ordered locus">MHC_03800</name>
</gene>
<protein>
    <submittedName>
        <fullName evidence="1">Uncharacterized protein</fullName>
    </submittedName>
</protein>
<keyword evidence="2" id="KW-1185">Reference proteome</keyword>
<dbReference type="KEGG" id="mhe:MHC_03800"/>
<proteinExistence type="predicted"/>
<accession>H6N7J8</accession>
<reference evidence="1 2" key="1">
    <citation type="journal article" date="2012" name="J. Bacteriol.">
        <title>Complete genome sequence of Mycoplasma haemocanis strain Illinois.</title>
        <authorList>
            <person name="do Nascimento N.C."/>
            <person name="Guimaraes A.M."/>
            <person name="Santos A.P."/>
            <person name="Sanmiguel P.J."/>
            <person name="Messick J.B."/>
        </authorList>
    </citation>
    <scope>NUCLEOTIDE SEQUENCE [LARGE SCALE GENOMIC DNA]</scope>
    <source>
        <strain evidence="1 2">Illinois</strain>
    </source>
</reference>
<dbReference type="Proteomes" id="UP000009135">
    <property type="component" value="Chromosome"/>
</dbReference>
<name>H6N7J8_MYCHN</name>